<dbReference type="Proteomes" id="UP000077069">
    <property type="component" value="Unassembled WGS sequence"/>
</dbReference>
<dbReference type="InterPro" id="IPR036851">
    <property type="entry name" value="Chloroperoxidase-like_sf"/>
</dbReference>
<dbReference type="GO" id="GO:0046872">
    <property type="term" value="F:metal ion binding"/>
    <property type="evidence" value="ECO:0007669"/>
    <property type="project" value="UniProtKB-KW"/>
</dbReference>
<evidence type="ECO:0000313" key="11">
    <source>
        <dbReference type="Proteomes" id="UP000077069"/>
    </source>
</evidence>
<name>A0A177CEV0_9PLEO</name>
<gene>
    <name evidence="10" type="ORF">CC84DRAFT_1146023</name>
</gene>
<dbReference type="PANTHER" id="PTHR33577">
    <property type="entry name" value="STERIGMATOCYSTIN BIOSYNTHESIS PEROXIDASE STCC-RELATED"/>
    <property type="match status" value="1"/>
</dbReference>
<keyword evidence="5" id="KW-0560">Oxidoreductase</keyword>
<feature type="chain" id="PRO_5008058117" evidence="8">
    <location>
        <begin position="17"/>
        <end position="243"/>
    </location>
</feature>
<dbReference type="RefSeq" id="XP_018036510.1">
    <property type="nucleotide sequence ID" value="XM_018176538.1"/>
</dbReference>
<accession>A0A177CEV0</accession>
<dbReference type="PANTHER" id="PTHR33577:SF19">
    <property type="entry name" value="HEME HALOPEROXIDASE FAMILY PROFILE DOMAIN-CONTAINING PROTEIN-RELATED"/>
    <property type="match status" value="1"/>
</dbReference>
<evidence type="ECO:0000256" key="4">
    <source>
        <dbReference type="ARBA" id="ARBA00022723"/>
    </source>
</evidence>
<dbReference type="AlphaFoldDB" id="A0A177CEV0"/>
<feature type="signal peptide" evidence="8">
    <location>
        <begin position="1"/>
        <end position="16"/>
    </location>
</feature>
<proteinExistence type="inferred from homology"/>
<keyword evidence="11" id="KW-1185">Reference proteome</keyword>
<keyword evidence="6" id="KW-0408">Iron</keyword>
<evidence type="ECO:0000313" key="10">
    <source>
        <dbReference type="EMBL" id="OAG06145.1"/>
    </source>
</evidence>
<keyword evidence="2 10" id="KW-0575">Peroxidase</keyword>
<evidence type="ECO:0000259" key="9">
    <source>
        <dbReference type="PROSITE" id="PS51405"/>
    </source>
</evidence>
<dbReference type="SUPFAM" id="SSF47571">
    <property type="entry name" value="Cloroperoxidase"/>
    <property type="match status" value="1"/>
</dbReference>
<keyword evidence="3" id="KW-0349">Heme</keyword>
<dbReference type="InParanoid" id="A0A177CEV0"/>
<dbReference type="InterPro" id="IPR000028">
    <property type="entry name" value="Chloroperoxidase"/>
</dbReference>
<evidence type="ECO:0000256" key="6">
    <source>
        <dbReference type="ARBA" id="ARBA00023004"/>
    </source>
</evidence>
<keyword evidence="4" id="KW-0479">Metal-binding</keyword>
<evidence type="ECO:0000256" key="5">
    <source>
        <dbReference type="ARBA" id="ARBA00023002"/>
    </source>
</evidence>
<evidence type="ECO:0000256" key="3">
    <source>
        <dbReference type="ARBA" id="ARBA00022617"/>
    </source>
</evidence>
<dbReference type="EMBL" id="KV441552">
    <property type="protein sequence ID" value="OAG06145.1"/>
    <property type="molecule type" value="Genomic_DNA"/>
</dbReference>
<reference evidence="10 11" key="1">
    <citation type="submission" date="2016-05" db="EMBL/GenBank/DDBJ databases">
        <title>Comparative analysis of secretome profiles of manganese(II)-oxidizing ascomycete fungi.</title>
        <authorList>
            <consortium name="DOE Joint Genome Institute"/>
            <person name="Zeiner C.A."/>
            <person name="Purvine S.O."/>
            <person name="Zink E.M."/>
            <person name="Wu S."/>
            <person name="Pasa-Tolic L."/>
            <person name="Chaput D.L."/>
            <person name="Haridas S."/>
            <person name="Grigoriev I.V."/>
            <person name="Santelli C.M."/>
            <person name="Hansel C.M."/>
        </authorList>
    </citation>
    <scope>NUCLEOTIDE SEQUENCE [LARGE SCALE GENOMIC DNA]</scope>
    <source>
        <strain evidence="10 11">AP3s5-JAC2a</strain>
    </source>
</reference>
<comment type="cofactor">
    <cofactor evidence="1">
        <name>heme b</name>
        <dbReference type="ChEBI" id="CHEBI:60344"/>
    </cofactor>
</comment>
<evidence type="ECO:0000256" key="8">
    <source>
        <dbReference type="SAM" id="SignalP"/>
    </source>
</evidence>
<dbReference type="GeneID" id="28760024"/>
<keyword evidence="8" id="KW-0732">Signal</keyword>
<sequence>MKITLWTACLLSSVAAYPSVQERQTEDHSWRAPSATDRRAPCPMLNTLANHGYLPRNGADISMDILVAGLKAGVNLGADATKLVGATALKGSTTGNASTFHLTDLNKHGLIEHDGSLSRADIFSGDNHSFNATIWASTASHFTSPTISLATAAKARKARLAAAQAANPQFNMSDGDKQASMIETALYLNVMSNETGVTAVTAWVQKLFTQERLPIEEGWKRPKGEIGVPTILGLVGLIGVAGI</sequence>
<evidence type="ECO:0000256" key="1">
    <source>
        <dbReference type="ARBA" id="ARBA00001970"/>
    </source>
</evidence>
<evidence type="ECO:0000256" key="7">
    <source>
        <dbReference type="ARBA" id="ARBA00025795"/>
    </source>
</evidence>
<dbReference type="STRING" id="1460663.A0A177CEV0"/>
<organism evidence="10 11">
    <name type="scientific">Paraphaeosphaeria sporulosa</name>
    <dbReference type="NCBI Taxonomy" id="1460663"/>
    <lineage>
        <taxon>Eukaryota</taxon>
        <taxon>Fungi</taxon>
        <taxon>Dikarya</taxon>
        <taxon>Ascomycota</taxon>
        <taxon>Pezizomycotina</taxon>
        <taxon>Dothideomycetes</taxon>
        <taxon>Pleosporomycetidae</taxon>
        <taxon>Pleosporales</taxon>
        <taxon>Massarineae</taxon>
        <taxon>Didymosphaeriaceae</taxon>
        <taxon>Paraphaeosphaeria</taxon>
    </lineage>
</organism>
<dbReference type="PROSITE" id="PS51405">
    <property type="entry name" value="HEME_HALOPEROXIDASE"/>
    <property type="match status" value="1"/>
</dbReference>
<dbReference type="Gene3D" id="1.10.489.10">
    <property type="entry name" value="Chloroperoxidase-like"/>
    <property type="match status" value="1"/>
</dbReference>
<comment type="similarity">
    <text evidence="7">Belongs to the chloroperoxidase family.</text>
</comment>
<feature type="domain" description="Heme haloperoxidase family profile" evidence="9">
    <location>
        <begin position="26"/>
        <end position="233"/>
    </location>
</feature>
<protein>
    <submittedName>
        <fullName evidence="10">Cloroperoxidase</fullName>
    </submittedName>
</protein>
<dbReference type="OrthoDB" id="407298at2759"/>
<evidence type="ECO:0000256" key="2">
    <source>
        <dbReference type="ARBA" id="ARBA00022559"/>
    </source>
</evidence>
<dbReference type="Pfam" id="PF01328">
    <property type="entry name" value="Peroxidase_2"/>
    <property type="match status" value="1"/>
</dbReference>
<dbReference type="GO" id="GO:0004601">
    <property type="term" value="F:peroxidase activity"/>
    <property type="evidence" value="ECO:0007669"/>
    <property type="project" value="UniProtKB-KW"/>
</dbReference>